<dbReference type="Proteomes" id="UP000789901">
    <property type="component" value="Unassembled WGS sequence"/>
</dbReference>
<proteinExistence type="predicted"/>
<protein>
    <submittedName>
        <fullName evidence="1">1019_t:CDS:1</fullName>
    </submittedName>
</protein>
<feature type="non-terminal residue" evidence="1">
    <location>
        <position position="56"/>
    </location>
</feature>
<evidence type="ECO:0000313" key="2">
    <source>
        <dbReference type="Proteomes" id="UP000789901"/>
    </source>
</evidence>
<name>A0ABN7X2J4_GIGMA</name>
<gene>
    <name evidence="1" type="ORF">GMARGA_LOCUS37455</name>
</gene>
<comment type="caution">
    <text evidence="1">The sequence shown here is derived from an EMBL/GenBank/DDBJ whole genome shotgun (WGS) entry which is preliminary data.</text>
</comment>
<keyword evidence="2" id="KW-1185">Reference proteome</keyword>
<accession>A0ABN7X2J4</accession>
<sequence>SVPKYNGSKCDVPECNGPKCCGSECDCPKCSGRFTFEESFNGEQNGAKTEGRDDIA</sequence>
<organism evidence="1 2">
    <name type="scientific">Gigaspora margarita</name>
    <dbReference type="NCBI Taxonomy" id="4874"/>
    <lineage>
        <taxon>Eukaryota</taxon>
        <taxon>Fungi</taxon>
        <taxon>Fungi incertae sedis</taxon>
        <taxon>Mucoromycota</taxon>
        <taxon>Glomeromycotina</taxon>
        <taxon>Glomeromycetes</taxon>
        <taxon>Diversisporales</taxon>
        <taxon>Gigasporaceae</taxon>
        <taxon>Gigaspora</taxon>
    </lineage>
</organism>
<dbReference type="EMBL" id="CAJVQB010078224">
    <property type="protein sequence ID" value="CAG8845098.1"/>
    <property type="molecule type" value="Genomic_DNA"/>
</dbReference>
<feature type="non-terminal residue" evidence="1">
    <location>
        <position position="1"/>
    </location>
</feature>
<evidence type="ECO:0000313" key="1">
    <source>
        <dbReference type="EMBL" id="CAG8845098.1"/>
    </source>
</evidence>
<reference evidence="1 2" key="1">
    <citation type="submission" date="2021-06" db="EMBL/GenBank/DDBJ databases">
        <authorList>
            <person name="Kallberg Y."/>
            <person name="Tangrot J."/>
            <person name="Rosling A."/>
        </authorList>
    </citation>
    <scope>NUCLEOTIDE SEQUENCE [LARGE SCALE GENOMIC DNA]</scope>
    <source>
        <strain evidence="1 2">120-4 pot B 10/14</strain>
    </source>
</reference>